<dbReference type="Pfam" id="PF07715">
    <property type="entry name" value="Plug"/>
    <property type="match status" value="1"/>
</dbReference>
<proteinExistence type="inferred from homology"/>
<keyword evidence="7" id="KW-0406">Ion transport</keyword>
<keyword evidence="13" id="KW-0732">Signal</keyword>
<evidence type="ECO:0000256" key="13">
    <source>
        <dbReference type="SAM" id="SignalP"/>
    </source>
</evidence>
<dbReference type="PANTHER" id="PTHR32552:SF81">
    <property type="entry name" value="TONB-DEPENDENT OUTER MEMBRANE RECEPTOR"/>
    <property type="match status" value="1"/>
</dbReference>
<protein>
    <submittedName>
        <fullName evidence="16">TonB-dependent receptor</fullName>
    </submittedName>
</protein>
<keyword evidence="10 11" id="KW-0998">Cell outer membrane</keyword>
<feature type="signal peptide" evidence="13">
    <location>
        <begin position="1"/>
        <end position="25"/>
    </location>
</feature>
<comment type="caution">
    <text evidence="16">The sequence shown here is derived from an EMBL/GenBank/DDBJ whole genome shotgun (WGS) entry which is preliminary data.</text>
</comment>
<feature type="domain" description="TonB-dependent receptor plug" evidence="15">
    <location>
        <begin position="71"/>
        <end position="180"/>
    </location>
</feature>
<keyword evidence="2 11" id="KW-0813">Transport</keyword>
<keyword evidence="16" id="KW-0675">Receptor</keyword>
<dbReference type="InterPro" id="IPR036942">
    <property type="entry name" value="Beta-barrel_TonB_sf"/>
</dbReference>
<dbReference type="Pfam" id="PF00593">
    <property type="entry name" value="TonB_dep_Rec_b-barrel"/>
    <property type="match status" value="1"/>
</dbReference>
<evidence type="ECO:0000256" key="1">
    <source>
        <dbReference type="ARBA" id="ARBA00004571"/>
    </source>
</evidence>
<dbReference type="GO" id="GO:0009279">
    <property type="term" value="C:cell outer membrane"/>
    <property type="evidence" value="ECO:0007669"/>
    <property type="project" value="UniProtKB-SubCell"/>
</dbReference>
<dbReference type="PROSITE" id="PS52016">
    <property type="entry name" value="TONB_DEPENDENT_REC_3"/>
    <property type="match status" value="1"/>
</dbReference>
<dbReference type="PANTHER" id="PTHR32552">
    <property type="entry name" value="FERRICHROME IRON RECEPTOR-RELATED"/>
    <property type="match status" value="1"/>
</dbReference>
<dbReference type="SUPFAM" id="SSF56935">
    <property type="entry name" value="Porins"/>
    <property type="match status" value="1"/>
</dbReference>
<dbReference type="Gene3D" id="2.40.170.20">
    <property type="entry name" value="TonB-dependent receptor, beta-barrel domain"/>
    <property type="match status" value="1"/>
</dbReference>
<evidence type="ECO:0000256" key="11">
    <source>
        <dbReference type="PROSITE-ProRule" id="PRU01360"/>
    </source>
</evidence>
<evidence type="ECO:0000256" key="6">
    <source>
        <dbReference type="ARBA" id="ARBA00023004"/>
    </source>
</evidence>
<evidence type="ECO:0000259" key="14">
    <source>
        <dbReference type="Pfam" id="PF00593"/>
    </source>
</evidence>
<accession>A0A969W8U3</accession>
<keyword evidence="6" id="KW-0408">Iron</keyword>
<dbReference type="GO" id="GO:0006826">
    <property type="term" value="P:iron ion transport"/>
    <property type="evidence" value="ECO:0007669"/>
    <property type="project" value="UniProtKB-KW"/>
</dbReference>
<keyword evidence="4" id="KW-0410">Iron transport</keyword>
<dbReference type="InterPro" id="IPR039426">
    <property type="entry name" value="TonB-dep_rcpt-like"/>
</dbReference>
<comment type="subcellular location">
    <subcellularLocation>
        <location evidence="1 11">Cell outer membrane</location>
        <topology evidence="1 11">Multi-pass membrane protein</topology>
    </subcellularLocation>
</comment>
<keyword evidence="9 11" id="KW-0472">Membrane</keyword>
<dbReference type="Proteomes" id="UP000653472">
    <property type="component" value="Unassembled WGS sequence"/>
</dbReference>
<evidence type="ECO:0000256" key="5">
    <source>
        <dbReference type="ARBA" id="ARBA00022692"/>
    </source>
</evidence>
<evidence type="ECO:0000256" key="9">
    <source>
        <dbReference type="ARBA" id="ARBA00023136"/>
    </source>
</evidence>
<feature type="chain" id="PRO_5036754330" evidence="13">
    <location>
        <begin position="26"/>
        <end position="840"/>
    </location>
</feature>
<dbReference type="EMBL" id="JAAVXB010000004">
    <property type="protein sequence ID" value="NKF22512.1"/>
    <property type="molecule type" value="Genomic_DNA"/>
</dbReference>
<organism evidence="16 17">
    <name type="scientific">Solimonas marina</name>
    <dbReference type="NCBI Taxonomy" id="2714601"/>
    <lineage>
        <taxon>Bacteria</taxon>
        <taxon>Pseudomonadati</taxon>
        <taxon>Pseudomonadota</taxon>
        <taxon>Gammaproteobacteria</taxon>
        <taxon>Nevskiales</taxon>
        <taxon>Nevskiaceae</taxon>
        <taxon>Solimonas</taxon>
    </lineage>
</organism>
<evidence type="ECO:0000256" key="2">
    <source>
        <dbReference type="ARBA" id="ARBA00022448"/>
    </source>
</evidence>
<evidence type="ECO:0000313" key="16">
    <source>
        <dbReference type="EMBL" id="NKF22512.1"/>
    </source>
</evidence>
<evidence type="ECO:0000256" key="4">
    <source>
        <dbReference type="ARBA" id="ARBA00022496"/>
    </source>
</evidence>
<evidence type="ECO:0000256" key="3">
    <source>
        <dbReference type="ARBA" id="ARBA00022452"/>
    </source>
</evidence>
<keyword evidence="3 11" id="KW-1134">Transmembrane beta strand</keyword>
<dbReference type="RefSeq" id="WP_168147766.1">
    <property type="nucleotide sequence ID" value="NZ_JAAVXB010000004.1"/>
</dbReference>
<dbReference type="AlphaFoldDB" id="A0A969W8U3"/>
<dbReference type="InterPro" id="IPR000531">
    <property type="entry name" value="Beta-barrel_TonB"/>
</dbReference>
<gene>
    <name evidence="16" type="ORF">G7Y82_09285</name>
</gene>
<comment type="similarity">
    <text evidence="11 12">Belongs to the TonB-dependent receptor family.</text>
</comment>
<keyword evidence="5 11" id="KW-0812">Transmembrane</keyword>
<dbReference type="InterPro" id="IPR012910">
    <property type="entry name" value="Plug_dom"/>
</dbReference>
<reference evidence="16" key="1">
    <citation type="submission" date="2020-03" db="EMBL/GenBank/DDBJ databases">
        <title>Solimonas marina sp. nov., isolated from deep seawater of the Pacific Ocean.</title>
        <authorList>
            <person name="Liu X."/>
            <person name="Lai Q."/>
            <person name="Sun F."/>
            <person name="Gai Y."/>
            <person name="Li G."/>
            <person name="Shao Z."/>
        </authorList>
    </citation>
    <scope>NUCLEOTIDE SEQUENCE</scope>
    <source>
        <strain evidence="16">C16B3</strain>
    </source>
</reference>
<evidence type="ECO:0000256" key="10">
    <source>
        <dbReference type="ARBA" id="ARBA00023237"/>
    </source>
</evidence>
<name>A0A969W8U3_9GAMM</name>
<keyword evidence="17" id="KW-1185">Reference proteome</keyword>
<sequence>MNGRKWLGGGLCAATMLLGSTVALGQGSSETETVDAITLPADAPAPLPAAAPSAPALAEIIVTAQKRAEPIQRTPISMMAFDAAALAQRGIDGVDKLQGQVPGLTVEPFPTSSSALRLFIRGVGVFDAQVTQDPAVGVYLDGVYIARSTGLALEVADLERVEVLKGPQGTLYGRNTTGGAINLITKKPDPGGFSIVTAGTVGQRDLLSAKSTINVPLRSDAAIKFGVLAKRQDGDVENDGPGGDFGDRDALGLRFDARWTPQDWLWLDYGFDSTYVKQYAPMTQAVLPPDSDKGAANLIKGYAQINTVYASQRLDHLATGAPLEPSRTRIDGHALSLTMPFGDAFQLKYIGAYRTLDDRYYSDLGGGAGSLDFRLDTNAYDGPAATAAYGGPTPLAIPELRQHQWSHELQISGDLFDRQLDYIVGGFVFSEHARDATPYSHESSSGILPAQAALLYQRFPQLIDAVATLALPRVVTFNLRDYRADNRAAAAFGQLTWTPPWLDERLHLTLGYRYSHDRREAIKTYQQDNYLEVQVAGLGTALPLSSAEAFDHVRGERSYSNGSYSVIGAYDLLPDAHLYAKYVEGYRSGGFNLRDPQVSGASGPASDGTDYGYGFEEGFAPESADSSEIGIKSEWFGRRLRLNLDGFWTRFRDMQINFLIPGTLGDTKVTNAGRARIRGIEFEGMLAATSWLQLALNYSYLDAKVQEVRDASGNNVADQYPFPSAPRHSGTASADYVFYTAPWGQLRGSTDYHYTARRDGGGIPGRSDLTYLPSYGVLNSRLAAGDLALGRGRLDLAVYVRNLLGKDYITEAVAQLPQTDRGVLWGEPRTWGVELSYAWD</sequence>
<evidence type="ECO:0000256" key="12">
    <source>
        <dbReference type="RuleBase" id="RU003357"/>
    </source>
</evidence>
<keyword evidence="8 12" id="KW-0798">TonB box</keyword>
<evidence type="ECO:0000313" key="17">
    <source>
        <dbReference type="Proteomes" id="UP000653472"/>
    </source>
</evidence>
<evidence type="ECO:0000259" key="15">
    <source>
        <dbReference type="Pfam" id="PF07715"/>
    </source>
</evidence>
<feature type="domain" description="TonB-dependent receptor-like beta-barrel" evidence="14">
    <location>
        <begin position="325"/>
        <end position="803"/>
    </location>
</feature>
<evidence type="ECO:0000256" key="7">
    <source>
        <dbReference type="ARBA" id="ARBA00023065"/>
    </source>
</evidence>
<evidence type="ECO:0000256" key="8">
    <source>
        <dbReference type="ARBA" id="ARBA00023077"/>
    </source>
</evidence>